<dbReference type="AlphaFoldDB" id="A0A165YXY7"/>
<accession>A0A165YXY7</accession>
<comment type="caution">
    <text evidence="2">The sequence shown here is derived from an EMBL/GenBank/DDBJ whole genome shotgun (WGS) entry which is preliminary data.</text>
</comment>
<gene>
    <name evidence="2" type="ORF">PsAD2_02085</name>
</gene>
<proteinExistence type="predicted"/>
<dbReference type="InterPro" id="IPR051531">
    <property type="entry name" value="N-acetyltransferase"/>
</dbReference>
<dbReference type="InterPro" id="IPR016181">
    <property type="entry name" value="Acyl_CoA_acyltransferase"/>
</dbReference>
<name>A0A165YXY7_9HYPH</name>
<dbReference type="Proteomes" id="UP000076577">
    <property type="component" value="Unassembled WGS sequence"/>
</dbReference>
<evidence type="ECO:0000313" key="2">
    <source>
        <dbReference type="EMBL" id="KZL19333.1"/>
    </source>
</evidence>
<dbReference type="EMBL" id="LMCB01000015">
    <property type="protein sequence ID" value="KZL19333.1"/>
    <property type="molecule type" value="Genomic_DNA"/>
</dbReference>
<evidence type="ECO:0000313" key="3">
    <source>
        <dbReference type="Proteomes" id="UP000076577"/>
    </source>
</evidence>
<sequence>MTTFPRLRTASLTLREWKKTDAPRVLELLQNQNITRMLASAPYPYTKADVEVFLQRFMPGDLSEVLNWAVELQGEVVGSVGAWPLHKAPAMGWWLAEEYWQKGIMYEAVREVLRYLLLDRELPVLDADAFDDNPGSLALIRKLGFQQIGTDTGRSRARPEGEYPLTLFSISPLDFISAQQAKVEAPVQ</sequence>
<dbReference type="PATRIC" id="fig|989403.3.peg.2228"/>
<dbReference type="STRING" id="989403.SAMN05421798_102622"/>
<dbReference type="Gene3D" id="3.40.630.30">
    <property type="match status" value="1"/>
</dbReference>
<dbReference type="InterPro" id="IPR000182">
    <property type="entry name" value="GNAT_dom"/>
</dbReference>
<dbReference type="PROSITE" id="PS51186">
    <property type="entry name" value="GNAT"/>
    <property type="match status" value="1"/>
</dbReference>
<organism evidence="2 3">
    <name type="scientific">Pseudovibrio axinellae</name>
    <dbReference type="NCBI Taxonomy" id="989403"/>
    <lineage>
        <taxon>Bacteria</taxon>
        <taxon>Pseudomonadati</taxon>
        <taxon>Pseudomonadota</taxon>
        <taxon>Alphaproteobacteria</taxon>
        <taxon>Hyphomicrobiales</taxon>
        <taxon>Stappiaceae</taxon>
        <taxon>Pseudovibrio</taxon>
    </lineage>
</organism>
<dbReference type="Pfam" id="PF13302">
    <property type="entry name" value="Acetyltransf_3"/>
    <property type="match status" value="1"/>
</dbReference>
<keyword evidence="3" id="KW-1185">Reference proteome</keyword>
<dbReference type="SUPFAM" id="SSF55729">
    <property type="entry name" value="Acyl-CoA N-acyltransferases (Nat)"/>
    <property type="match status" value="1"/>
</dbReference>
<evidence type="ECO:0000259" key="1">
    <source>
        <dbReference type="PROSITE" id="PS51186"/>
    </source>
</evidence>
<feature type="domain" description="N-acetyltransferase" evidence="1">
    <location>
        <begin position="12"/>
        <end position="174"/>
    </location>
</feature>
<reference evidence="2 3" key="1">
    <citation type="journal article" date="2016" name="Front. Microbiol.">
        <title>Comparative Genomic Analysis Reveals a Diverse Repertoire of Genes Involved in Prokaryote-Eukaryote Interactions within the Pseudovibrio Genus.</title>
        <authorList>
            <person name="Romano S."/>
            <person name="Fernandez-Guerra A."/>
            <person name="Reen F.J."/>
            <person name="Glockner F.O."/>
            <person name="Crowley S.P."/>
            <person name="O'Sullivan O."/>
            <person name="Cotter P.D."/>
            <person name="Adams C."/>
            <person name="Dobson A.D."/>
            <person name="O'Gara F."/>
        </authorList>
    </citation>
    <scope>NUCLEOTIDE SEQUENCE [LARGE SCALE GENOMIC DNA]</scope>
    <source>
        <strain evidence="2 3">Ad2</strain>
    </source>
</reference>
<dbReference type="OrthoDB" id="9804153at2"/>
<dbReference type="RefSeq" id="WP_068005551.1">
    <property type="nucleotide sequence ID" value="NZ_FOFM01000002.1"/>
</dbReference>
<dbReference type="PANTHER" id="PTHR43792">
    <property type="entry name" value="GNAT FAMILY, PUTATIVE (AFU_ORTHOLOGUE AFUA_3G00765)-RELATED-RELATED"/>
    <property type="match status" value="1"/>
</dbReference>
<dbReference type="GO" id="GO:0016747">
    <property type="term" value="F:acyltransferase activity, transferring groups other than amino-acyl groups"/>
    <property type="evidence" value="ECO:0007669"/>
    <property type="project" value="InterPro"/>
</dbReference>
<protein>
    <recommendedName>
        <fullName evidence="1">N-acetyltransferase domain-containing protein</fullName>
    </recommendedName>
</protein>